<dbReference type="OrthoDB" id="425681at2759"/>
<comment type="caution">
    <text evidence="1">The sequence shown here is derived from an EMBL/GenBank/DDBJ whole genome shotgun (WGS) entry which is preliminary data.</text>
</comment>
<sequence>MMDKVEGRRRVRRRKRSWLRNIRGWTNIVSVETIFHLAQDREKFAELTADLQKWRGTKRERGVRGM</sequence>
<proteinExistence type="predicted"/>
<dbReference type="Proteomes" id="UP000838756">
    <property type="component" value="Unassembled WGS sequence"/>
</dbReference>
<accession>A0A8S4SM72</accession>
<gene>
    <name evidence="1" type="primary">jg6272</name>
    <name evidence="1" type="ORF">PAEG_LOCUS26761</name>
</gene>
<dbReference type="AlphaFoldDB" id="A0A8S4SM72"/>
<dbReference type="EMBL" id="CAKXAJ010026435">
    <property type="protein sequence ID" value="CAH2268403.1"/>
    <property type="molecule type" value="Genomic_DNA"/>
</dbReference>
<evidence type="ECO:0000313" key="2">
    <source>
        <dbReference type="Proteomes" id="UP000838756"/>
    </source>
</evidence>
<organism evidence="1 2">
    <name type="scientific">Pararge aegeria aegeria</name>
    <dbReference type="NCBI Taxonomy" id="348720"/>
    <lineage>
        <taxon>Eukaryota</taxon>
        <taxon>Metazoa</taxon>
        <taxon>Ecdysozoa</taxon>
        <taxon>Arthropoda</taxon>
        <taxon>Hexapoda</taxon>
        <taxon>Insecta</taxon>
        <taxon>Pterygota</taxon>
        <taxon>Neoptera</taxon>
        <taxon>Endopterygota</taxon>
        <taxon>Lepidoptera</taxon>
        <taxon>Glossata</taxon>
        <taxon>Ditrysia</taxon>
        <taxon>Papilionoidea</taxon>
        <taxon>Nymphalidae</taxon>
        <taxon>Satyrinae</taxon>
        <taxon>Satyrini</taxon>
        <taxon>Parargina</taxon>
        <taxon>Pararge</taxon>
    </lineage>
</organism>
<protein>
    <submittedName>
        <fullName evidence="1">Jg6272 protein</fullName>
    </submittedName>
</protein>
<keyword evidence="2" id="KW-1185">Reference proteome</keyword>
<name>A0A8S4SM72_9NEOP</name>
<reference evidence="1" key="1">
    <citation type="submission" date="2022-03" db="EMBL/GenBank/DDBJ databases">
        <authorList>
            <person name="Lindestad O."/>
        </authorList>
    </citation>
    <scope>NUCLEOTIDE SEQUENCE</scope>
</reference>
<evidence type="ECO:0000313" key="1">
    <source>
        <dbReference type="EMBL" id="CAH2268403.1"/>
    </source>
</evidence>